<dbReference type="SMART" id="SM00507">
    <property type="entry name" value="HNHc"/>
    <property type="match status" value="1"/>
</dbReference>
<dbReference type="EMBL" id="CP034951">
    <property type="protein sequence ID" value="QAA83189.1"/>
    <property type="molecule type" value="Genomic_DNA"/>
</dbReference>
<dbReference type="GO" id="GO:0003676">
    <property type="term" value="F:nucleic acid binding"/>
    <property type="evidence" value="ECO:0007669"/>
    <property type="project" value="InterPro"/>
</dbReference>
<keyword evidence="2" id="KW-0540">Nuclease</keyword>
<dbReference type="AlphaFoldDB" id="A0A410G7B2"/>
<dbReference type="InterPro" id="IPR003615">
    <property type="entry name" value="HNH_nuc"/>
</dbReference>
<evidence type="ECO:0000313" key="3">
    <source>
        <dbReference type="Proteomes" id="UP000285517"/>
    </source>
</evidence>
<keyword evidence="2" id="KW-0378">Hydrolase</keyword>
<name>A0A410G7B2_9FLAO</name>
<accession>A0A410G7B2</accession>
<dbReference type="Gene3D" id="1.10.30.50">
    <property type="match status" value="1"/>
</dbReference>
<dbReference type="PANTHER" id="PTHR33877">
    <property type="entry name" value="SLL1193 PROTEIN"/>
    <property type="match status" value="1"/>
</dbReference>
<protein>
    <submittedName>
        <fullName evidence="2">HNH endonuclease</fullName>
    </submittedName>
</protein>
<dbReference type="InterPro" id="IPR052892">
    <property type="entry name" value="NA-targeting_endonuclease"/>
</dbReference>
<proteinExistence type="predicted"/>
<reference evidence="2 3" key="1">
    <citation type="submission" date="2019-01" db="EMBL/GenBank/DDBJ databases">
        <title>Complete genome sequencing of Aequorivita sp. H23M31.</title>
        <authorList>
            <person name="Bae J.-W."/>
        </authorList>
    </citation>
    <scope>NUCLEOTIDE SEQUENCE [LARGE SCALE GENOMIC DNA]</scope>
    <source>
        <strain evidence="2 3">H23M31</strain>
    </source>
</reference>
<dbReference type="Proteomes" id="UP000285517">
    <property type="component" value="Chromosome"/>
</dbReference>
<sequence>MLNSPVSRHILQQVKDLVWNRDNGKCRECGSNEQLEFDHIIPFAKGGSNTYRNIQLLCEPCNRIKSDKIG</sequence>
<dbReference type="InterPro" id="IPR002711">
    <property type="entry name" value="HNH"/>
</dbReference>
<evidence type="ECO:0000313" key="2">
    <source>
        <dbReference type="EMBL" id="QAA83189.1"/>
    </source>
</evidence>
<keyword evidence="2" id="KW-0255">Endonuclease</keyword>
<dbReference type="PANTHER" id="PTHR33877:SF1">
    <property type="entry name" value="TYPE IV METHYL-DIRECTED RESTRICTION ENZYME ECOKMCRA"/>
    <property type="match status" value="1"/>
</dbReference>
<dbReference type="CDD" id="cd00085">
    <property type="entry name" value="HNHc"/>
    <property type="match status" value="1"/>
</dbReference>
<gene>
    <name evidence="2" type="ORF">EI546_06480</name>
</gene>
<keyword evidence="3" id="KW-1185">Reference proteome</keyword>
<dbReference type="GO" id="GO:0004519">
    <property type="term" value="F:endonuclease activity"/>
    <property type="evidence" value="ECO:0007669"/>
    <property type="project" value="UniProtKB-KW"/>
</dbReference>
<dbReference type="GO" id="GO:0008270">
    <property type="term" value="F:zinc ion binding"/>
    <property type="evidence" value="ECO:0007669"/>
    <property type="project" value="InterPro"/>
</dbReference>
<dbReference type="OrthoDB" id="9802901at2"/>
<dbReference type="KEGG" id="aev:EI546_06480"/>
<dbReference type="Pfam" id="PF01844">
    <property type="entry name" value="HNH"/>
    <property type="match status" value="1"/>
</dbReference>
<organism evidence="2 3">
    <name type="scientific">Aequorivita ciconiae</name>
    <dbReference type="NCBI Taxonomy" id="2494375"/>
    <lineage>
        <taxon>Bacteria</taxon>
        <taxon>Pseudomonadati</taxon>
        <taxon>Bacteroidota</taxon>
        <taxon>Flavobacteriia</taxon>
        <taxon>Flavobacteriales</taxon>
        <taxon>Flavobacteriaceae</taxon>
        <taxon>Aequorivita</taxon>
    </lineage>
</organism>
<feature type="domain" description="HNH nuclease" evidence="1">
    <location>
        <begin position="13"/>
        <end position="63"/>
    </location>
</feature>
<evidence type="ECO:0000259" key="1">
    <source>
        <dbReference type="SMART" id="SM00507"/>
    </source>
</evidence>